<proteinExistence type="predicted"/>
<sequence length="419" mass="44174">MGRACPDRPALRGFRIVVVHRRRIIPMTSTPPVDPETGPHAPDTAFDDTASGDPETAGTVAFPDNPVLVAVTRGETVENQHRGAAVVLDAEGTARLVWGDVERPVFARSALKPMQALPLLEALPDAPDLTPERIALHAASHIGRPEHVDRIRAWLADMGLSEADLECGDLDWPTEAEAARALARAGQTPGAAHHNCAGQHTGFLRLAQALGVPTRGYIHAHHPVQRAAMAAVSDLMGLDAAAAPCGLEGCGIPSVALPLWAVALGMARLADPSGLAPARRAAAERLRAAMVAHPELIAGPGWCDTRVMQVTRGRILVKRGAEGNAAAMLPERGLGVALKIDDGDRRAAEVALGLVLETLGELSAEERAALADVFQPAVTNAAGIVAGRVFPVVPLDEDGGDDDPEADRIDPWDEDWEEE</sequence>
<feature type="region of interest" description="Disordered" evidence="1">
    <location>
        <begin position="395"/>
        <end position="419"/>
    </location>
</feature>
<dbReference type="AlphaFoldDB" id="A0A5M6IAD8"/>
<keyword evidence="3" id="KW-1185">Reference proteome</keyword>
<dbReference type="EMBL" id="VWPJ01000011">
    <property type="protein sequence ID" value="KAA5605122.1"/>
    <property type="molecule type" value="Genomic_DNA"/>
</dbReference>
<evidence type="ECO:0000313" key="3">
    <source>
        <dbReference type="Proteomes" id="UP000324065"/>
    </source>
</evidence>
<comment type="caution">
    <text evidence="2">The sequence shown here is derived from an EMBL/GenBank/DDBJ whole genome shotgun (WGS) entry which is preliminary data.</text>
</comment>
<evidence type="ECO:0000313" key="2">
    <source>
        <dbReference type="EMBL" id="KAA5605122.1"/>
    </source>
</evidence>
<feature type="region of interest" description="Disordered" evidence="1">
    <location>
        <begin position="27"/>
        <end position="61"/>
    </location>
</feature>
<evidence type="ECO:0000256" key="1">
    <source>
        <dbReference type="SAM" id="MobiDB-lite"/>
    </source>
</evidence>
<dbReference type="Proteomes" id="UP000324065">
    <property type="component" value="Unassembled WGS sequence"/>
</dbReference>
<dbReference type="Pfam" id="PF06089">
    <property type="entry name" value="Asparaginase_II"/>
    <property type="match status" value="1"/>
</dbReference>
<dbReference type="InterPro" id="IPR010349">
    <property type="entry name" value="Asparaginase_II"/>
</dbReference>
<dbReference type="PANTHER" id="PTHR42110">
    <property type="entry name" value="L-ASPARAGINASE, PUTATIVE (AFU_ORTHOLOGUE AFUA_3G11890)-RELATED"/>
    <property type="match status" value="1"/>
</dbReference>
<name>A0A5M6IAD8_9PROT</name>
<feature type="compositionally biased region" description="Acidic residues" evidence="1">
    <location>
        <begin position="395"/>
        <end position="405"/>
    </location>
</feature>
<reference evidence="2 3" key="1">
    <citation type="submission" date="2019-09" db="EMBL/GenBank/DDBJ databases">
        <title>Genome sequence of Roseospira marina, one of the more divergent members of the non-sulfur purple photosynthetic bacterial family, the Rhodospirillaceae.</title>
        <authorList>
            <person name="Meyer T."/>
            <person name="Kyndt J."/>
        </authorList>
    </citation>
    <scope>NUCLEOTIDE SEQUENCE [LARGE SCALE GENOMIC DNA]</scope>
    <source>
        <strain evidence="2 3">DSM 15113</strain>
    </source>
</reference>
<organism evidence="2 3">
    <name type="scientific">Roseospira marina</name>
    <dbReference type="NCBI Taxonomy" id="140057"/>
    <lineage>
        <taxon>Bacteria</taxon>
        <taxon>Pseudomonadati</taxon>
        <taxon>Pseudomonadota</taxon>
        <taxon>Alphaproteobacteria</taxon>
        <taxon>Rhodospirillales</taxon>
        <taxon>Rhodospirillaceae</taxon>
        <taxon>Roseospira</taxon>
    </lineage>
</organism>
<accession>A0A5M6IAD8</accession>
<protein>
    <submittedName>
        <fullName evidence="2">Asparaginase</fullName>
    </submittedName>
</protein>
<dbReference type="PANTHER" id="PTHR42110:SF1">
    <property type="entry name" value="L-ASPARAGINASE, PUTATIVE (AFU_ORTHOLOGUE AFUA_3G11890)-RELATED"/>
    <property type="match status" value="1"/>
</dbReference>
<dbReference type="OrthoDB" id="9780674at2"/>
<gene>
    <name evidence="2" type="ORF">F1188_12635</name>
</gene>